<evidence type="ECO:0000256" key="11">
    <source>
        <dbReference type="SAM" id="MobiDB-lite"/>
    </source>
</evidence>
<keyword evidence="14" id="KW-1185">Reference proteome</keyword>
<dbReference type="GO" id="GO:0008375">
    <property type="term" value="F:acetylglucosaminyltransferase activity"/>
    <property type="evidence" value="ECO:0007669"/>
    <property type="project" value="TreeGrafter"/>
</dbReference>
<dbReference type="AlphaFoldDB" id="A0A433TIM3"/>
<evidence type="ECO:0000313" key="14">
    <source>
        <dbReference type="Proteomes" id="UP000271974"/>
    </source>
</evidence>
<comment type="pathway">
    <text evidence="2">Protein modification; protein glycosylation.</text>
</comment>
<dbReference type="GO" id="GO:0016020">
    <property type="term" value="C:membrane"/>
    <property type="evidence" value="ECO:0007669"/>
    <property type="project" value="UniProtKB-SubCell"/>
</dbReference>
<evidence type="ECO:0000256" key="9">
    <source>
        <dbReference type="ARBA" id="ARBA00023180"/>
    </source>
</evidence>
<comment type="caution">
    <text evidence="13">The sequence shown here is derived from an EMBL/GenBank/DDBJ whole genome shotgun (WGS) entry which is preliminary data.</text>
</comment>
<comment type="subcellular location">
    <subcellularLocation>
        <location evidence="1">Membrane</location>
        <topology evidence="1">Single-pass type II membrane protein</topology>
    </subcellularLocation>
</comment>
<comment type="similarity">
    <text evidence="10">Belongs to the glycosyltransferase 14 family.</text>
</comment>
<dbReference type="EMBL" id="RQTK01000338">
    <property type="protein sequence ID" value="RUS81438.1"/>
    <property type="molecule type" value="Genomic_DNA"/>
</dbReference>
<evidence type="ECO:0008006" key="15">
    <source>
        <dbReference type="Google" id="ProtNLM"/>
    </source>
</evidence>
<dbReference type="Pfam" id="PF02485">
    <property type="entry name" value="Branch"/>
    <property type="match status" value="1"/>
</dbReference>
<evidence type="ECO:0000256" key="3">
    <source>
        <dbReference type="ARBA" id="ARBA00022676"/>
    </source>
</evidence>
<evidence type="ECO:0000256" key="6">
    <source>
        <dbReference type="ARBA" id="ARBA00022968"/>
    </source>
</evidence>
<evidence type="ECO:0000256" key="2">
    <source>
        <dbReference type="ARBA" id="ARBA00004922"/>
    </source>
</evidence>
<keyword evidence="6" id="KW-0735">Signal-anchor</keyword>
<evidence type="ECO:0000256" key="4">
    <source>
        <dbReference type="ARBA" id="ARBA00022679"/>
    </source>
</evidence>
<feature type="compositionally biased region" description="Polar residues" evidence="11">
    <location>
        <begin position="78"/>
        <end position="88"/>
    </location>
</feature>
<evidence type="ECO:0000313" key="13">
    <source>
        <dbReference type="EMBL" id="RUS81438.1"/>
    </source>
</evidence>
<evidence type="ECO:0000256" key="8">
    <source>
        <dbReference type="ARBA" id="ARBA00023136"/>
    </source>
</evidence>
<accession>A0A433TIM3</accession>
<feature type="region of interest" description="Disordered" evidence="11">
    <location>
        <begin position="78"/>
        <end position="99"/>
    </location>
</feature>
<evidence type="ECO:0000256" key="5">
    <source>
        <dbReference type="ARBA" id="ARBA00022692"/>
    </source>
</evidence>
<dbReference type="PANTHER" id="PTHR19297">
    <property type="entry name" value="GLYCOSYLTRANSFERASE 14 FAMILY MEMBER"/>
    <property type="match status" value="1"/>
</dbReference>
<keyword evidence="4" id="KW-0808">Transferase</keyword>
<keyword evidence="5 12" id="KW-0812">Transmembrane</keyword>
<dbReference type="Proteomes" id="UP000271974">
    <property type="component" value="Unassembled WGS sequence"/>
</dbReference>
<dbReference type="OrthoDB" id="2019572at2759"/>
<proteinExistence type="inferred from homology"/>
<evidence type="ECO:0000256" key="12">
    <source>
        <dbReference type="SAM" id="Phobius"/>
    </source>
</evidence>
<evidence type="ECO:0000256" key="7">
    <source>
        <dbReference type="ARBA" id="ARBA00022989"/>
    </source>
</evidence>
<gene>
    <name evidence="13" type="ORF">EGW08_010822</name>
</gene>
<protein>
    <recommendedName>
        <fullName evidence="15">Protein xylosyltransferase</fullName>
    </recommendedName>
</protein>
<reference evidence="13 14" key="1">
    <citation type="submission" date="2019-01" db="EMBL/GenBank/DDBJ databases">
        <title>A draft genome assembly of the solar-powered sea slug Elysia chlorotica.</title>
        <authorList>
            <person name="Cai H."/>
            <person name="Li Q."/>
            <person name="Fang X."/>
            <person name="Li J."/>
            <person name="Curtis N.E."/>
            <person name="Altenburger A."/>
            <person name="Shibata T."/>
            <person name="Feng M."/>
            <person name="Maeda T."/>
            <person name="Schwartz J.A."/>
            <person name="Shigenobu S."/>
            <person name="Lundholm N."/>
            <person name="Nishiyama T."/>
            <person name="Yang H."/>
            <person name="Hasebe M."/>
            <person name="Li S."/>
            <person name="Pierce S.K."/>
            <person name="Wang J."/>
        </authorList>
    </citation>
    <scope>NUCLEOTIDE SEQUENCE [LARGE SCALE GENOMIC DNA]</scope>
    <source>
        <strain evidence="13">EC2010</strain>
        <tissue evidence="13">Whole organism of an adult</tissue>
    </source>
</reference>
<dbReference type="STRING" id="188477.A0A433TIM3"/>
<keyword evidence="8 12" id="KW-0472">Membrane</keyword>
<evidence type="ECO:0000256" key="1">
    <source>
        <dbReference type="ARBA" id="ARBA00004606"/>
    </source>
</evidence>
<keyword evidence="7 12" id="KW-1133">Transmembrane helix</keyword>
<keyword evidence="9" id="KW-0325">Glycoprotein</keyword>
<evidence type="ECO:0000256" key="10">
    <source>
        <dbReference type="ARBA" id="ARBA00038150"/>
    </source>
</evidence>
<feature type="non-terminal residue" evidence="13">
    <location>
        <position position="291"/>
    </location>
</feature>
<feature type="transmembrane region" description="Helical" evidence="12">
    <location>
        <begin position="25"/>
        <end position="47"/>
    </location>
</feature>
<organism evidence="13 14">
    <name type="scientific">Elysia chlorotica</name>
    <name type="common">Eastern emerald elysia</name>
    <name type="synonym">Sea slug</name>
    <dbReference type="NCBI Taxonomy" id="188477"/>
    <lineage>
        <taxon>Eukaryota</taxon>
        <taxon>Metazoa</taxon>
        <taxon>Spiralia</taxon>
        <taxon>Lophotrochozoa</taxon>
        <taxon>Mollusca</taxon>
        <taxon>Gastropoda</taxon>
        <taxon>Heterobranchia</taxon>
        <taxon>Euthyneura</taxon>
        <taxon>Panpulmonata</taxon>
        <taxon>Sacoglossa</taxon>
        <taxon>Placobranchoidea</taxon>
        <taxon>Plakobranchidae</taxon>
        <taxon>Elysia</taxon>
    </lineage>
</organism>
<sequence>MEGWKKMSVRRWCSSFQLTRRGLHVYILMCVFASSFTLFVISLQLYGRFYLHGFSNRGENLALTDTTSDQGQDTLRFGSRSNPRNIPQSGHGAISALSGSRGKKYNRHINGAILKPVLSPPLLTWDYHRNTTAPRKMFDCKKLIRADPEEQTRYKTWINSRPDLLFSTLAEDAVPHMTSNCTAFKHIRGYRGTPGAPEERDFPLAHVILVHKDFEHLERLVRALYRPQHSFCIHVDSKATDSLKRAVTSFADCFDNIHLAPRPYPITYAHVTRLVADIDCMELLLRQEGSW</sequence>
<dbReference type="InterPro" id="IPR003406">
    <property type="entry name" value="Glyco_trans_14"/>
</dbReference>
<keyword evidence="3" id="KW-0328">Glycosyltransferase</keyword>
<name>A0A433TIM3_ELYCH</name>
<dbReference type="PANTHER" id="PTHR19297:SF191">
    <property type="entry name" value="PROTEIN XYLOSYLTRANSFERASE"/>
    <property type="match status" value="1"/>
</dbReference>